<evidence type="ECO:0000256" key="1">
    <source>
        <dbReference type="SAM" id="Phobius"/>
    </source>
</evidence>
<protein>
    <submittedName>
        <fullName evidence="2">Uncharacterized protein</fullName>
    </submittedName>
</protein>
<evidence type="ECO:0000313" key="2">
    <source>
        <dbReference type="EMBL" id="OAH97381.1"/>
    </source>
</evidence>
<dbReference type="AlphaFoldDB" id="A0A177LV66"/>
<dbReference type="Proteomes" id="UP000077763">
    <property type="component" value="Unassembled WGS sequence"/>
</dbReference>
<keyword evidence="1" id="KW-0812">Transmembrane</keyword>
<evidence type="ECO:0000313" key="3">
    <source>
        <dbReference type="Proteomes" id="UP000077763"/>
    </source>
</evidence>
<dbReference type="RefSeq" id="WP_064038656.1">
    <property type="nucleotide sequence ID" value="NZ_LUUH01000101.1"/>
</dbReference>
<keyword evidence="1" id="KW-0472">Membrane</keyword>
<keyword evidence="1" id="KW-1133">Transmembrane helix</keyword>
<comment type="caution">
    <text evidence="2">The sequence shown here is derived from an EMBL/GenBank/DDBJ whole genome shotgun (WGS) entry which is preliminary data.</text>
</comment>
<sequence>MIDSIGKSVDIILKISVLIGFVFVAYFLYNKASLKDTENVLRITSQFGALEQKDEYVISEFKNHEELKREQYNFFLDYPLGDTSATIILDAIYKYYVKLGELSVNINNQTIFIEAPKLYLSLPVAFEMSSVSEESSKFMFGPNENQLLKKLKQEVSSELAKKGNAQVSVVYDKAAKSLADNYNNFLIANGYGDYYKDIVVSFVSEKSKSQRQFHYNDSLCGNNKCLLELKINKELFFTIR</sequence>
<organism evidence="2 3">
    <name type="scientific">Methylomonas methanica</name>
    <dbReference type="NCBI Taxonomy" id="421"/>
    <lineage>
        <taxon>Bacteria</taxon>
        <taxon>Pseudomonadati</taxon>
        <taxon>Pseudomonadota</taxon>
        <taxon>Gammaproteobacteria</taxon>
        <taxon>Methylococcales</taxon>
        <taxon>Methylococcaceae</taxon>
        <taxon>Methylomonas</taxon>
    </lineage>
</organism>
<proteinExistence type="predicted"/>
<dbReference type="InterPro" id="IPR025324">
    <property type="entry name" value="DUF4230"/>
</dbReference>
<reference evidence="2 3" key="1">
    <citation type="submission" date="2016-03" db="EMBL/GenBank/DDBJ databases">
        <authorList>
            <person name="Ploux O."/>
        </authorList>
    </citation>
    <scope>NUCLEOTIDE SEQUENCE [LARGE SCALE GENOMIC DNA]</scope>
    <source>
        <strain evidence="2 3">R-45371</strain>
    </source>
</reference>
<gene>
    <name evidence="2" type="ORF">A1353_23120</name>
</gene>
<name>A0A177LV66_METMH</name>
<dbReference type="Pfam" id="PF14014">
    <property type="entry name" value="DUF4230"/>
    <property type="match status" value="1"/>
</dbReference>
<accession>A0A177LV66</accession>
<feature type="transmembrane region" description="Helical" evidence="1">
    <location>
        <begin position="12"/>
        <end position="29"/>
    </location>
</feature>
<dbReference type="EMBL" id="LUUH01000101">
    <property type="protein sequence ID" value="OAH97381.1"/>
    <property type="molecule type" value="Genomic_DNA"/>
</dbReference>